<dbReference type="InterPro" id="IPR036259">
    <property type="entry name" value="MFS_trans_sf"/>
</dbReference>
<dbReference type="InterPro" id="IPR000109">
    <property type="entry name" value="POT_fam"/>
</dbReference>
<dbReference type="Gene3D" id="1.20.1250.20">
    <property type="entry name" value="MFS general substrate transporter like domains"/>
    <property type="match status" value="1"/>
</dbReference>
<dbReference type="GO" id="GO:0022857">
    <property type="term" value="F:transmembrane transporter activity"/>
    <property type="evidence" value="ECO:0007669"/>
    <property type="project" value="InterPro"/>
</dbReference>
<feature type="transmembrane region" description="Helical" evidence="7">
    <location>
        <begin position="442"/>
        <end position="460"/>
    </location>
</feature>
<comment type="similarity">
    <text evidence="2">Belongs to the major facilitator superfamily. Proton-dependent oligopeptide transporter (POT/PTR) (TC 2.A.17) family.</text>
</comment>
<evidence type="ECO:0000256" key="1">
    <source>
        <dbReference type="ARBA" id="ARBA00004141"/>
    </source>
</evidence>
<keyword evidence="9" id="KW-1185">Reference proteome</keyword>
<dbReference type="GO" id="GO:0016020">
    <property type="term" value="C:membrane"/>
    <property type="evidence" value="ECO:0007669"/>
    <property type="project" value="UniProtKB-SubCell"/>
</dbReference>
<keyword evidence="4" id="KW-0571">Peptide transport</keyword>
<protein>
    <submittedName>
        <fullName evidence="8">Uncharacterized protein</fullName>
    </submittedName>
</protein>
<feature type="transmembrane region" description="Helical" evidence="7">
    <location>
        <begin position="148"/>
        <end position="171"/>
    </location>
</feature>
<feature type="transmembrane region" description="Helical" evidence="7">
    <location>
        <begin position="410"/>
        <end position="430"/>
    </location>
</feature>
<evidence type="ECO:0000256" key="2">
    <source>
        <dbReference type="ARBA" id="ARBA00005982"/>
    </source>
</evidence>
<name>A0A9N9RVA8_9DIPT</name>
<comment type="subcellular location">
    <subcellularLocation>
        <location evidence="1">Membrane</location>
        <topology evidence="1">Multi-pass membrane protein</topology>
    </subcellularLocation>
</comment>
<keyword evidence="3 7" id="KW-0812">Transmembrane</keyword>
<gene>
    <name evidence="8" type="ORF">CHIRRI_LOCUS6380</name>
</gene>
<feature type="transmembrane region" description="Helical" evidence="7">
    <location>
        <begin position="312"/>
        <end position="334"/>
    </location>
</feature>
<feature type="transmembrane region" description="Helical" evidence="7">
    <location>
        <begin position="183"/>
        <end position="204"/>
    </location>
</feature>
<dbReference type="Proteomes" id="UP001153620">
    <property type="component" value="Chromosome 2"/>
</dbReference>
<dbReference type="GO" id="GO:0015833">
    <property type="term" value="P:peptide transport"/>
    <property type="evidence" value="ECO:0007669"/>
    <property type="project" value="UniProtKB-KW"/>
</dbReference>
<organism evidence="8 9">
    <name type="scientific">Chironomus riparius</name>
    <dbReference type="NCBI Taxonomy" id="315576"/>
    <lineage>
        <taxon>Eukaryota</taxon>
        <taxon>Metazoa</taxon>
        <taxon>Ecdysozoa</taxon>
        <taxon>Arthropoda</taxon>
        <taxon>Hexapoda</taxon>
        <taxon>Insecta</taxon>
        <taxon>Pterygota</taxon>
        <taxon>Neoptera</taxon>
        <taxon>Endopterygota</taxon>
        <taxon>Diptera</taxon>
        <taxon>Nematocera</taxon>
        <taxon>Chironomoidea</taxon>
        <taxon>Chironomidae</taxon>
        <taxon>Chironominae</taxon>
        <taxon>Chironomus</taxon>
    </lineage>
</organism>
<feature type="transmembrane region" description="Helical" evidence="7">
    <location>
        <begin position="109"/>
        <end position="128"/>
    </location>
</feature>
<feature type="transmembrane region" description="Helical" evidence="7">
    <location>
        <begin position="375"/>
        <end position="398"/>
    </location>
</feature>
<keyword evidence="4" id="KW-0653">Protein transport</keyword>
<sequence>MGELKKQKFPTGTYFILWNLFFDRFSAGGFMVILAIYLNQKLNFDPSTATALYSVNEFCLYFFSIVGAIIADCYWGIYKTLTGMSILIAFSGTVVSIASMDLPFFNIRVMSLIGLIFTMIGAGCVKTSQNVFGGNQFKLPEQSALLDYYFSMHYFATKFGQVAGMIFVPILREDVKCFGQNDCYPVAFGAPTMAISVAFMILLLGKKKFIHVPPADGNAVINVFKCIMYAMKKKLLAISSSITRDHWLDFSEKKFGPELVKDTKNLLNVLTMFAPLPVYWALLSQQASRWVFQATKMNGDIGWYTIKPDQMIVLGPLFTIILIPMFNKFIFPILAKFGIRSSLQKMGCGMVCASFSFVISAYVEFKISQGSISILWLFPQYLMVAISEVLLWVANVAFAYTQSPLNMKSVITSFAYMSAAGGSVIVFTISGLRLFDSLVNEFLFYAFLMFIVTIFFVFLAKRYKYRDLNIIELDEENTQKI</sequence>
<keyword evidence="5 7" id="KW-1133">Transmembrane helix</keyword>
<evidence type="ECO:0000256" key="4">
    <source>
        <dbReference type="ARBA" id="ARBA00022856"/>
    </source>
</evidence>
<evidence type="ECO:0000256" key="6">
    <source>
        <dbReference type="ARBA" id="ARBA00023136"/>
    </source>
</evidence>
<reference evidence="8" key="1">
    <citation type="submission" date="2022-01" db="EMBL/GenBank/DDBJ databases">
        <authorList>
            <person name="King R."/>
        </authorList>
    </citation>
    <scope>NUCLEOTIDE SEQUENCE</scope>
</reference>
<evidence type="ECO:0000256" key="3">
    <source>
        <dbReference type="ARBA" id="ARBA00022692"/>
    </source>
</evidence>
<dbReference type="AlphaFoldDB" id="A0A9N9RVA8"/>
<feature type="transmembrane region" description="Helical" evidence="7">
    <location>
        <begin position="346"/>
        <end position="363"/>
    </location>
</feature>
<proteinExistence type="inferred from homology"/>
<keyword evidence="4" id="KW-0813">Transport</keyword>
<dbReference type="SUPFAM" id="SSF103473">
    <property type="entry name" value="MFS general substrate transporter"/>
    <property type="match status" value="1"/>
</dbReference>
<dbReference type="Pfam" id="PF00854">
    <property type="entry name" value="PTR2"/>
    <property type="match status" value="1"/>
</dbReference>
<feature type="transmembrane region" description="Helical" evidence="7">
    <location>
        <begin position="15"/>
        <end position="38"/>
    </location>
</feature>
<feature type="transmembrane region" description="Helical" evidence="7">
    <location>
        <begin position="58"/>
        <end position="77"/>
    </location>
</feature>
<dbReference type="PANTHER" id="PTHR11654">
    <property type="entry name" value="OLIGOPEPTIDE TRANSPORTER-RELATED"/>
    <property type="match status" value="1"/>
</dbReference>
<evidence type="ECO:0000256" key="5">
    <source>
        <dbReference type="ARBA" id="ARBA00022989"/>
    </source>
</evidence>
<keyword evidence="6 7" id="KW-0472">Membrane</keyword>
<evidence type="ECO:0000256" key="7">
    <source>
        <dbReference type="SAM" id="Phobius"/>
    </source>
</evidence>
<reference evidence="8" key="2">
    <citation type="submission" date="2022-10" db="EMBL/GenBank/DDBJ databases">
        <authorList>
            <consortium name="ENA_rothamsted_submissions"/>
            <consortium name="culmorum"/>
            <person name="King R."/>
        </authorList>
    </citation>
    <scope>NUCLEOTIDE SEQUENCE</scope>
</reference>
<evidence type="ECO:0000313" key="8">
    <source>
        <dbReference type="EMBL" id="CAG9803480.1"/>
    </source>
</evidence>
<feature type="transmembrane region" description="Helical" evidence="7">
    <location>
        <begin position="83"/>
        <end position="102"/>
    </location>
</feature>
<dbReference type="EMBL" id="OU895878">
    <property type="protein sequence ID" value="CAG9803480.1"/>
    <property type="molecule type" value="Genomic_DNA"/>
</dbReference>
<dbReference type="OrthoDB" id="8904098at2759"/>
<evidence type="ECO:0000313" key="9">
    <source>
        <dbReference type="Proteomes" id="UP001153620"/>
    </source>
</evidence>
<accession>A0A9N9RVA8</accession>